<dbReference type="AlphaFoldDB" id="A0A0A8XUX0"/>
<reference evidence="1" key="1">
    <citation type="submission" date="2014-09" db="EMBL/GenBank/DDBJ databases">
        <authorList>
            <person name="Magalhaes I.L.F."/>
            <person name="Oliveira U."/>
            <person name="Santos F.R."/>
            <person name="Vidigal T.H.D.A."/>
            <person name="Brescovit A.D."/>
            <person name="Santos A.J."/>
        </authorList>
    </citation>
    <scope>NUCLEOTIDE SEQUENCE</scope>
    <source>
        <tissue evidence="1">Shoot tissue taken approximately 20 cm above the soil surface</tissue>
    </source>
</reference>
<protein>
    <submittedName>
        <fullName evidence="1">Uncharacterized protein</fullName>
    </submittedName>
</protein>
<name>A0A0A8XUX0_ARUDO</name>
<dbReference type="EMBL" id="GBRH01281352">
    <property type="protein sequence ID" value="JAD16543.1"/>
    <property type="molecule type" value="Transcribed_RNA"/>
</dbReference>
<accession>A0A0A8XUX0</accession>
<sequence length="46" mass="5424">MWLHSSFLLQRDYSLSTCSLTFLMEHRNNGAIDHQQLRETCNPCII</sequence>
<organism evidence="1">
    <name type="scientific">Arundo donax</name>
    <name type="common">Giant reed</name>
    <name type="synonym">Donax arundinaceus</name>
    <dbReference type="NCBI Taxonomy" id="35708"/>
    <lineage>
        <taxon>Eukaryota</taxon>
        <taxon>Viridiplantae</taxon>
        <taxon>Streptophyta</taxon>
        <taxon>Embryophyta</taxon>
        <taxon>Tracheophyta</taxon>
        <taxon>Spermatophyta</taxon>
        <taxon>Magnoliopsida</taxon>
        <taxon>Liliopsida</taxon>
        <taxon>Poales</taxon>
        <taxon>Poaceae</taxon>
        <taxon>PACMAD clade</taxon>
        <taxon>Arundinoideae</taxon>
        <taxon>Arundineae</taxon>
        <taxon>Arundo</taxon>
    </lineage>
</organism>
<proteinExistence type="predicted"/>
<evidence type="ECO:0000313" key="1">
    <source>
        <dbReference type="EMBL" id="JAD16543.1"/>
    </source>
</evidence>
<reference evidence="1" key="2">
    <citation type="journal article" date="2015" name="Data Brief">
        <title>Shoot transcriptome of the giant reed, Arundo donax.</title>
        <authorList>
            <person name="Barrero R.A."/>
            <person name="Guerrero F.D."/>
            <person name="Moolhuijzen P."/>
            <person name="Goolsby J.A."/>
            <person name="Tidwell J."/>
            <person name="Bellgard S.E."/>
            <person name="Bellgard M.I."/>
        </authorList>
    </citation>
    <scope>NUCLEOTIDE SEQUENCE</scope>
    <source>
        <tissue evidence="1">Shoot tissue taken approximately 20 cm above the soil surface</tissue>
    </source>
</reference>